<reference evidence="1" key="1">
    <citation type="submission" date="2014-11" db="EMBL/GenBank/DDBJ databases">
        <authorList>
            <person name="Otto D Thomas"/>
            <person name="Naeem Raeece"/>
        </authorList>
    </citation>
    <scope>NUCLEOTIDE SEQUENCE</scope>
</reference>
<dbReference type="AlphaFoldDB" id="A0A0G4F5I1"/>
<dbReference type="VEuPathDB" id="CryptoDB:Cvel_2778"/>
<proteinExistence type="predicted"/>
<dbReference type="EMBL" id="CDMZ01000133">
    <property type="protein sequence ID" value="CEM07602.1"/>
    <property type="molecule type" value="Genomic_DNA"/>
</dbReference>
<sequence length="282" mass="31965">MGNVLAKKHSNTPSSEETWTLREMEVPAGEITIYKAVGEELSLAEYNAATRSNFQSDGDEDWDRDWSAMYTQFQKSHCLGTVWYRWEDERPCGEGVHEEARLMQVTFRVPIKVVICSGPVFYRGDVDGATKANIVKERLRLGLESGWTALALRTWTAVCRWFRWVTGLGQSLTPAATEDLGLMQALGEQGKALIMQETETEWELVFSHQHLASLLRDSEAFDEECVVSFFKHPKWPATSHWAIGGRDEEGNWKGGEKKRYGSDTEVLDEIGDSETPGWCWCS</sequence>
<evidence type="ECO:0000313" key="1">
    <source>
        <dbReference type="EMBL" id="CEM07602.1"/>
    </source>
</evidence>
<accession>A0A0G4F5I1</accession>
<gene>
    <name evidence="1" type="ORF">Cvel_2778</name>
</gene>
<organism evidence="1">
    <name type="scientific">Chromera velia CCMP2878</name>
    <dbReference type="NCBI Taxonomy" id="1169474"/>
    <lineage>
        <taxon>Eukaryota</taxon>
        <taxon>Sar</taxon>
        <taxon>Alveolata</taxon>
        <taxon>Colpodellida</taxon>
        <taxon>Chromeraceae</taxon>
        <taxon>Chromera</taxon>
    </lineage>
</organism>
<protein>
    <submittedName>
        <fullName evidence="1">Uncharacterized protein</fullName>
    </submittedName>
</protein>
<name>A0A0G4F5I1_9ALVE</name>